<evidence type="ECO:0000256" key="8">
    <source>
        <dbReference type="PIRSR" id="PIRSR000077-1"/>
    </source>
</evidence>
<evidence type="ECO:0000256" key="7">
    <source>
        <dbReference type="PIRNR" id="PIRNR000077"/>
    </source>
</evidence>
<dbReference type="CDD" id="cd02947">
    <property type="entry name" value="TRX_family"/>
    <property type="match status" value="1"/>
</dbReference>
<evidence type="ECO:0000313" key="11">
    <source>
        <dbReference type="EMBL" id="OGZ79638.1"/>
    </source>
</evidence>
<dbReference type="STRING" id="1802223.A2358_01585"/>
<comment type="caution">
    <text evidence="11">The sequence shown here is derived from an EMBL/GenBank/DDBJ whole genome shotgun (WGS) entry which is preliminary data.</text>
</comment>
<dbReference type="PROSITE" id="PS00194">
    <property type="entry name" value="THIOREDOXIN_1"/>
    <property type="match status" value="1"/>
</dbReference>
<dbReference type="InterPro" id="IPR017937">
    <property type="entry name" value="Thioredoxin_CS"/>
</dbReference>
<feature type="site" description="Contributes to redox potential value" evidence="8">
    <location>
        <position position="29"/>
    </location>
</feature>
<evidence type="ECO:0000256" key="5">
    <source>
        <dbReference type="ARBA" id="ARBA00023284"/>
    </source>
</evidence>
<organism evidence="11 12">
    <name type="scientific">Candidatus Staskawiczbacteria bacterium RIFOXYB1_FULL_37_44</name>
    <dbReference type="NCBI Taxonomy" id="1802223"/>
    <lineage>
        <taxon>Bacteria</taxon>
        <taxon>Candidatus Staskawicziibacteriota</taxon>
    </lineage>
</organism>
<dbReference type="PANTHER" id="PTHR45663:SF11">
    <property type="entry name" value="GEO12009P1"/>
    <property type="match status" value="1"/>
</dbReference>
<dbReference type="EMBL" id="MHPJ01000001">
    <property type="protein sequence ID" value="OGZ79638.1"/>
    <property type="molecule type" value="Genomic_DNA"/>
</dbReference>
<keyword evidence="5 9" id="KW-0676">Redox-active center</keyword>
<feature type="site" description="Contributes to redox potential value" evidence="8">
    <location>
        <position position="30"/>
    </location>
</feature>
<dbReference type="AlphaFoldDB" id="A0A1G2IZW6"/>
<dbReference type="PRINTS" id="PR00421">
    <property type="entry name" value="THIOREDOXIN"/>
</dbReference>
<keyword evidence="2" id="KW-0813">Transport</keyword>
<feature type="disulfide bond" description="Redox-active" evidence="9">
    <location>
        <begin position="28"/>
        <end position="31"/>
    </location>
</feature>
<dbReference type="SUPFAM" id="SSF52833">
    <property type="entry name" value="Thioredoxin-like"/>
    <property type="match status" value="1"/>
</dbReference>
<feature type="active site" description="Nucleophile" evidence="8">
    <location>
        <position position="28"/>
    </location>
</feature>
<evidence type="ECO:0000256" key="6">
    <source>
        <dbReference type="NCBIfam" id="TIGR01068"/>
    </source>
</evidence>
<proteinExistence type="inferred from homology"/>
<feature type="active site" description="Nucleophile" evidence="8">
    <location>
        <position position="31"/>
    </location>
</feature>
<keyword evidence="3" id="KW-0249">Electron transport</keyword>
<evidence type="ECO:0000256" key="3">
    <source>
        <dbReference type="ARBA" id="ARBA00022982"/>
    </source>
</evidence>
<dbReference type="Gene3D" id="3.40.30.10">
    <property type="entry name" value="Glutaredoxin"/>
    <property type="match status" value="1"/>
</dbReference>
<dbReference type="PANTHER" id="PTHR45663">
    <property type="entry name" value="GEO12009P1"/>
    <property type="match status" value="1"/>
</dbReference>
<gene>
    <name evidence="11" type="ORF">A2358_01585</name>
</gene>
<dbReference type="PIRSF" id="PIRSF000077">
    <property type="entry name" value="Thioredoxin"/>
    <property type="match status" value="1"/>
</dbReference>
<dbReference type="PROSITE" id="PS51352">
    <property type="entry name" value="THIOREDOXIN_2"/>
    <property type="match status" value="1"/>
</dbReference>
<dbReference type="GO" id="GO:0005829">
    <property type="term" value="C:cytosol"/>
    <property type="evidence" value="ECO:0007669"/>
    <property type="project" value="TreeGrafter"/>
</dbReference>
<keyword evidence="4 9" id="KW-1015">Disulfide bond</keyword>
<protein>
    <recommendedName>
        <fullName evidence="6 7">Thioredoxin</fullName>
    </recommendedName>
</protein>
<accession>A0A1G2IZW6</accession>
<dbReference type="FunFam" id="3.40.30.10:FF:000001">
    <property type="entry name" value="Thioredoxin"/>
    <property type="match status" value="1"/>
</dbReference>
<dbReference type="GO" id="GO:0045454">
    <property type="term" value="P:cell redox homeostasis"/>
    <property type="evidence" value="ECO:0007669"/>
    <property type="project" value="TreeGrafter"/>
</dbReference>
<evidence type="ECO:0000313" key="12">
    <source>
        <dbReference type="Proteomes" id="UP000178650"/>
    </source>
</evidence>
<evidence type="ECO:0000256" key="9">
    <source>
        <dbReference type="PIRSR" id="PIRSR000077-4"/>
    </source>
</evidence>
<evidence type="ECO:0000256" key="2">
    <source>
        <dbReference type="ARBA" id="ARBA00022448"/>
    </source>
</evidence>
<dbReference type="NCBIfam" id="TIGR01068">
    <property type="entry name" value="thioredoxin"/>
    <property type="match status" value="1"/>
</dbReference>
<evidence type="ECO:0000259" key="10">
    <source>
        <dbReference type="PROSITE" id="PS51352"/>
    </source>
</evidence>
<dbReference type="GO" id="GO:0015035">
    <property type="term" value="F:protein-disulfide reductase activity"/>
    <property type="evidence" value="ECO:0007669"/>
    <property type="project" value="UniProtKB-UniRule"/>
</dbReference>
<name>A0A1G2IZW6_9BACT</name>
<reference evidence="11 12" key="1">
    <citation type="journal article" date="2016" name="Nat. Commun.">
        <title>Thousands of microbial genomes shed light on interconnected biogeochemical processes in an aquifer system.</title>
        <authorList>
            <person name="Anantharaman K."/>
            <person name="Brown C.T."/>
            <person name="Hug L.A."/>
            <person name="Sharon I."/>
            <person name="Castelle C.J."/>
            <person name="Probst A.J."/>
            <person name="Thomas B.C."/>
            <person name="Singh A."/>
            <person name="Wilkins M.J."/>
            <person name="Karaoz U."/>
            <person name="Brodie E.L."/>
            <person name="Williams K.H."/>
            <person name="Hubbard S.S."/>
            <person name="Banfield J.F."/>
        </authorList>
    </citation>
    <scope>NUCLEOTIDE SEQUENCE [LARGE SCALE GENOMIC DNA]</scope>
</reference>
<comment type="similarity">
    <text evidence="1 7">Belongs to the thioredoxin family.</text>
</comment>
<feature type="domain" description="Thioredoxin" evidence="10">
    <location>
        <begin position="1"/>
        <end position="103"/>
    </location>
</feature>
<dbReference type="InterPro" id="IPR013766">
    <property type="entry name" value="Thioredoxin_domain"/>
</dbReference>
<dbReference type="InterPro" id="IPR005746">
    <property type="entry name" value="Thioredoxin"/>
</dbReference>
<dbReference type="Proteomes" id="UP000178650">
    <property type="component" value="Unassembled WGS sequence"/>
</dbReference>
<feature type="site" description="Deprotonates C-terminal active site Cys" evidence="8">
    <location>
        <position position="22"/>
    </location>
</feature>
<sequence>MNLTDENFEAEIKNAKKPVLVDFFAVWCEPCNMLAPVLKKVSDELKDKIILEKVNVDEFPITSQKFQIDRIPAVILFKDGKPAGGFIGVRPEADIKNWLEKEL</sequence>
<evidence type="ECO:0000256" key="1">
    <source>
        <dbReference type="ARBA" id="ARBA00008987"/>
    </source>
</evidence>
<dbReference type="InterPro" id="IPR036249">
    <property type="entry name" value="Thioredoxin-like_sf"/>
</dbReference>
<dbReference type="Pfam" id="PF00085">
    <property type="entry name" value="Thioredoxin"/>
    <property type="match status" value="1"/>
</dbReference>
<evidence type="ECO:0000256" key="4">
    <source>
        <dbReference type="ARBA" id="ARBA00023157"/>
    </source>
</evidence>